<dbReference type="Proteomes" id="UP000014463">
    <property type="component" value="Unassembled WGS sequence"/>
</dbReference>
<dbReference type="AlphaFoldDB" id="S2L0S5"/>
<gene>
    <name evidence="1" type="ORF">L861_11815</name>
</gene>
<dbReference type="EMBL" id="ASTJ01000036">
    <property type="protein sequence ID" value="EPC01254.1"/>
    <property type="molecule type" value="Genomic_DNA"/>
</dbReference>
<name>S2L0S5_LITA3</name>
<evidence type="ECO:0000313" key="2">
    <source>
        <dbReference type="Proteomes" id="UP000014463"/>
    </source>
</evidence>
<keyword evidence="2" id="KW-1185">Reference proteome</keyword>
<accession>S2L0S5</accession>
<sequence>MDFLCRQSVYNAAIRLMSNLMVEYFYRQAQGLRVTLGGFVPHQASESTHVHTDL</sequence>
<evidence type="ECO:0000313" key="1">
    <source>
        <dbReference type="EMBL" id="EPC01254.1"/>
    </source>
</evidence>
<comment type="caution">
    <text evidence="1">The sequence shown here is derived from an EMBL/GenBank/DDBJ whole genome shotgun (WGS) entry which is preliminary data.</text>
</comment>
<proteinExistence type="predicted"/>
<protein>
    <submittedName>
        <fullName evidence="1">Uncharacterized protein</fullName>
    </submittedName>
</protein>
<dbReference type="STRING" id="1121939.L861_11815"/>
<organism evidence="1 2">
    <name type="scientific">Litchfieldella anticariensis (strain DSM 16096 / CECT 5854 / CIP 108499 / LMG 22089 / FP35)</name>
    <name type="common">Halomonas anticariensis</name>
    <dbReference type="NCBI Taxonomy" id="1121939"/>
    <lineage>
        <taxon>Bacteria</taxon>
        <taxon>Pseudomonadati</taxon>
        <taxon>Pseudomonadota</taxon>
        <taxon>Gammaproteobacteria</taxon>
        <taxon>Oceanospirillales</taxon>
        <taxon>Halomonadaceae</taxon>
        <taxon>Litchfieldella</taxon>
    </lineage>
</organism>
<reference evidence="1 2" key="1">
    <citation type="journal article" date="2013" name="Genome Announc.">
        <title>Draft genome sequence of the moderately halophilic gammaproteobacterium Halomonas anticariensis FP35.</title>
        <authorList>
            <person name="Tahrioui A."/>
            <person name="Quesada E."/>
            <person name="Llamas I."/>
        </authorList>
    </citation>
    <scope>NUCLEOTIDE SEQUENCE [LARGE SCALE GENOMIC DNA]</scope>
    <source>
        <strain evidence="2">DSM 16096 / CECT 5854 / LMG 22089 / FP35</strain>
    </source>
</reference>